<sequence>MTTTVTTRNPVRSDVPAGTDEARTPRHGSRLWAVAGVGAAVLGGVTTVSSSMVDAVYNPDIVEHDTGIIADLKGDVVAMFVMHHALTFGAVLMLVFAAGLHRRLRQVAPDSLAPMIAFAGLAGTSVVSILGAGLDTEFMTPLATGDRPFSESSAAMFNHWTGTIPWLWTLAGLAGPAIWSVARRGGAPRWIGRVGLVLGGLTVLAGVSPAEYMAIVPGVLWLLATSLGFLLGDKQHRAA</sequence>
<dbReference type="RefSeq" id="WP_310298655.1">
    <property type="nucleotide sequence ID" value="NZ_BAAAPS010000002.1"/>
</dbReference>
<evidence type="ECO:0008006" key="5">
    <source>
        <dbReference type="Google" id="ProtNLM"/>
    </source>
</evidence>
<keyword evidence="2" id="KW-1133">Transmembrane helix</keyword>
<dbReference type="Proteomes" id="UP001183648">
    <property type="component" value="Unassembled WGS sequence"/>
</dbReference>
<feature type="transmembrane region" description="Helical" evidence="2">
    <location>
        <begin position="190"/>
        <end position="208"/>
    </location>
</feature>
<feature type="transmembrane region" description="Helical" evidence="2">
    <location>
        <begin position="112"/>
        <end position="134"/>
    </location>
</feature>
<keyword evidence="2" id="KW-0812">Transmembrane</keyword>
<proteinExistence type="predicted"/>
<evidence type="ECO:0000313" key="3">
    <source>
        <dbReference type="EMBL" id="MDR7361138.1"/>
    </source>
</evidence>
<keyword evidence="4" id="KW-1185">Reference proteome</keyword>
<feature type="transmembrane region" description="Helical" evidence="2">
    <location>
        <begin position="31"/>
        <end position="57"/>
    </location>
</feature>
<comment type="caution">
    <text evidence="3">The sequence shown here is derived from an EMBL/GenBank/DDBJ whole genome shotgun (WGS) entry which is preliminary data.</text>
</comment>
<gene>
    <name evidence="3" type="ORF">J2S63_000691</name>
</gene>
<reference evidence="3 4" key="1">
    <citation type="submission" date="2023-07" db="EMBL/GenBank/DDBJ databases">
        <title>Sequencing the genomes of 1000 actinobacteria strains.</title>
        <authorList>
            <person name="Klenk H.-P."/>
        </authorList>
    </citation>
    <scope>NUCLEOTIDE SEQUENCE [LARGE SCALE GENOMIC DNA]</scope>
    <source>
        <strain evidence="3 4">DSM 19426</strain>
    </source>
</reference>
<dbReference type="EMBL" id="JAVDYG010000001">
    <property type="protein sequence ID" value="MDR7361138.1"/>
    <property type="molecule type" value="Genomic_DNA"/>
</dbReference>
<evidence type="ECO:0000256" key="1">
    <source>
        <dbReference type="SAM" id="MobiDB-lite"/>
    </source>
</evidence>
<protein>
    <recommendedName>
        <fullName evidence="5">DUF4386 family protein</fullName>
    </recommendedName>
</protein>
<feature type="transmembrane region" description="Helical" evidence="2">
    <location>
        <begin position="77"/>
        <end position="100"/>
    </location>
</feature>
<accession>A0ABU2BTP8</accession>
<evidence type="ECO:0000256" key="2">
    <source>
        <dbReference type="SAM" id="Phobius"/>
    </source>
</evidence>
<feature type="region of interest" description="Disordered" evidence="1">
    <location>
        <begin position="1"/>
        <end position="24"/>
    </location>
</feature>
<keyword evidence="2" id="KW-0472">Membrane</keyword>
<feature type="transmembrane region" description="Helical" evidence="2">
    <location>
        <begin position="214"/>
        <end position="232"/>
    </location>
</feature>
<evidence type="ECO:0000313" key="4">
    <source>
        <dbReference type="Proteomes" id="UP001183648"/>
    </source>
</evidence>
<feature type="transmembrane region" description="Helical" evidence="2">
    <location>
        <begin position="154"/>
        <end position="178"/>
    </location>
</feature>
<name>A0ABU2BTP8_9ACTN</name>
<organism evidence="3 4">
    <name type="scientific">Nocardioides marmoribigeumensis</name>
    <dbReference type="NCBI Taxonomy" id="433649"/>
    <lineage>
        <taxon>Bacteria</taxon>
        <taxon>Bacillati</taxon>
        <taxon>Actinomycetota</taxon>
        <taxon>Actinomycetes</taxon>
        <taxon>Propionibacteriales</taxon>
        <taxon>Nocardioidaceae</taxon>
        <taxon>Nocardioides</taxon>
    </lineage>
</organism>
<feature type="compositionally biased region" description="Polar residues" evidence="1">
    <location>
        <begin position="1"/>
        <end position="10"/>
    </location>
</feature>